<dbReference type="EMBL" id="UZAL01002832">
    <property type="protein sequence ID" value="VDO84882.1"/>
    <property type="molecule type" value="Genomic_DNA"/>
</dbReference>
<gene>
    <name evidence="1" type="ORF">SMTD_LOCUS2180</name>
</gene>
<evidence type="ECO:0000313" key="1">
    <source>
        <dbReference type="EMBL" id="VDO84882.1"/>
    </source>
</evidence>
<reference evidence="1 2" key="1">
    <citation type="submission" date="2018-11" db="EMBL/GenBank/DDBJ databases">
        <authorList>
            <consortium name="Pathogen Informatics"/>
        </authorList>
    </citation>
    <scope>NUCLEOTIDE SEQUENCE [LARGE SCALE GENOMIC DNA]</scope>
    <source>
        <strain>Denwood</strain>
        <strain evidence="2">Zambia</strain>
    </source>
</reference>
<dbReference type="AlphaFoldDB" id="A0A3P8CKX8"/>
<sequence>MLNVITMSMRYALDQLLNKPSQLHTVKTKCK</sequence>
<dbReference type="Proteomes" id="UP000269396">
    <property type="component" value="Unassembled WGS sequence"/>
</dbReference>
<organism evidence="1 2">
    <name type="scientific">Schistosoma mattheei</name>
    <dbReference type="NCBI Taxonomy" id="31246"/>
    <lineage>
        <taxon>Eukaryota</taxon>
        <taxon>Metazoa</taxon>
        <taxon>Spiralia</taxon>
        <taxon>Lophotrochozoa</taxon>
        <taxon>Platyhelminthes</taxon>
        <taxon>Trematoda</taxon>
        <taxon>Digenea</taxon>
        <taxon>Strigeidida</taxon>
        <taxon>Schistosomatoidea</taxon>
        <taxon>Schistosomatidae</taxon>
        <taxon>Schistosoma</taxon>
    </lineage>
</organism>
<proteinExistence type="predicted"/>
<keyword evidence="2" id="KW-1185">Reference proteome</keyword>
<protein>
    <submittedName>
        <fullName evidence="1">Uncharacterized protein</fullName>
    </submittedName>
</protein>
<evidence type="ECO:0000313" key="2">
    <source>
        <dbReference type="Proteomes" id="UP000269396"/>
    </source>
</evidence>
<accession>A0A3P8CKX8</accession>
<name>A0A3P8CKX8_9TREM</name>